<dbReference type="Proteomes" id="UP000594979">
    <property type="component" value="Chromosome"/>
</dbReference>
<dbReference type="Pfam" id="PF19694">
    <property type="entry name" value="DUF6194"/>
    <property type="match status" value="1"/>
</dbReference>
<dbReference type="EMBL" id="LQQR01000016">
    <property type="protein sequence ID" value="KZE20152.1"/>
    <property type="molecule type" value="Genomic_DNA"/>
</dbReference>
<name>A0A165E6Q4_9MICO</name>
<feature type="domain" description="DUF6194" evidence="1">
    <location>
        <begin position="1"/>
        <end position="153"/>
    </location>
</feature>
<dbReference type="Proteomes" id="UP000076612">
    <property type="component" value="Unassembled WGS sequence"/>
</dbReference>
<reference evidence="4 9" key="5">
    <citation type="submission" date="2020-12" db="EMBL/GenBank/DDBJ databases">
        <title>FDA dAtabase for Regulatory Grade micrObial Sequences (FDA-ARGOS): Supporting development and validation of Infectious Disease Dx tests.</title>
        <authorList>
            <person name="Sproer C."/>
            <person name="Gronow S."/>
            <person name="Severitt S."/>
            <person name="Schroder I."/>
            <person name="Tallon L."/>
            <person name="Sadzewicz L."/>
            <person name="Zhao X."/>
            <person name="Boylan J."/>
            <person name="Ott S."/>
            <person name="Bowen H."/>
            <person name="Vavikolanu K."/>
            <person name="Mehta A."/>
            <person name="Aluvathingal J."/>
            <person name="Nadendla S."/>
            <person name="Lowell S."/>
            <person name="Myers T."/>
            <person name="Yan Y."/>
            <person name="Sichtig H."/>
        </authorList>
    </citation>
    <scope>NUCLEOTIDE SEQUENCE [LARGE SCALE GENOMIC DNA]</scope>
    <source>
        <strain evidence="4 9">FDAARGOS_902</strain>
    </source>
</reference>
<organism evidence="3 7">
    <name type="scientific">Brevibacterium casei</name>
    <dbReference type="NCBI Taxonomy" id="33889"/>
    <lineage>
        <taxon>Bacteria</taxon>
        <taxon>Bacillati</taxon>
        <taxon>Actinomycetota</taxon>
        <taxon>Actinomycetes</taxon>
        <taxon>Micrococcales</taxon>
        <taxon>Brevibacteriaceae</taxon>
        <taxon>Brevibacterium</taxon>
    </lineage>
</organism>
<dbReference type="KEGG" id="bcau:I6G59_07145"/>
<evidence type="ECO:0000313" key="9">
    <source>
        <dbReference type="Proteomes" id="UP000594979"/>
    </source>
</evidence>
<evidence type="ECO:0000313" key="3">
    <source>
        <dbReference type="EMBL" id="PAK95490.1"/>
    </source>
</evidence>
<protein>
    <recommendedName>
        <fullName evidence="1">DUF6194 domain-containing protein</fullName>
    </recommendedName>
</protein>
<dbReference type="InterPro" id="IPR045676">
    <property type="entry name" value="DUF6194"/>
</dbReference>
<accession>A0A165E6Q4</accession>
<reference evidence="3 7" key="3">
    <citation type="submission" date="2017-04" db="EMBL/GenBank/DDBJ databases">
        <title>Kefir bacterial isolates.</title>
        <authorList>
            <person name="Kim Y."/>
            <person name="Blasche S."/>
            <person name="Patil K.R."/>
        </authorList>
    </citation>
    <scope>NUCLEOTIDE SEQUENCE [LARGE SCALE GENOMIC DNA]</scope>
    <source>
        <strain evidence="3 7">OG2</strain>
    </source>
</reference>
<evidence type="ECO:0000313" key="4">
    <source>
        <dbReference type="EMBL" id="QPS35067.1"/>
    </source>
</evidence>
<evidence type="ECO:0000259" key="1">
    <source>
        <dbReference type="Pfam" id="PF19694"/>
    </source>
</evidence>
<evidence type="ECO:0000313" key="6">
    <source>
        <dbReference type="Proteomes" id="UP000076612"/>
    </source>
</evidence>
<evidence type="ECO:0000313" key="2">
    <source>
        <dbReference type="EMBL" id="KZE20152.1"/>
    </source>
</evidence>
<dbReference type="EMBL" id="CP065682">
    <property type="protein sequence ID" value="QPS35067.1"/>
    <property type="molecule type" value="Genomic_DNA"/>
</dbReference>
<dbReference type="EMBL" id="NCWY01000007">
    <property type="protein sequence ID" value="PAK95490.1"/>
    <property type="molecule type" value="Genomic_DNA"/>
</dbReference>
<proteinExistence type="predicted"/>
<reference evidence="5 8" key="4">
    <citation type="submission" date="2019-02" db="EMBL/GenBank/DDBJ databases">
        <authorList>
            <consortium name="Pathogen Informatics"/>
        </authorList>
    </citation>
    <scope>NUCLEOTIDE SEQUENCE [LARGE SCALE GENOMIC DNA]</scope>
    <source>
        <strain evidence="5 8">3012STDY7078520</strain>
    </source>
</reference>
<reference evidence="2" key="2">
    <citation type="submission" date="2016-01" db="EMBL/GenBank/DDBJ databases">
        <authorList>
            <person name="Hong K.W."/>
        </authorList>
    </citation>
    <scope>NUCLEOTIDE SEQUENCE</scope>
    <source>
        <strain evidence="2">M40</strain>
    </source>
</reference>
<reference evidence="6" key="1">
    <citation type="submission" date="2016-01" db="EMBL/GenBank/DDBJ databases">
        <title>Draft genome of Chromobacterium sp. F49.</title>
        <authorList>
            <person name="Hong K.W."/>
        </authorList>
    </citation>
    <scope>NUCLEOTIDE SEQUENCE [LARGE SCALE GENOMIC DNA]</scope>
    <source>
        <strain evidence="6">M40</strain>
    </source>
</reference>
<evidence type="ECO:0000313" key="5">
    <source>
        <dbReference type="EMBL" id="VEW15178.1"/>
    </source>
</evidence>
<sequence>MSMNDILDAVRRFDGVLELAPTPGSEYPEVAWGDHFLYFAPDGEVPQRVQPYATIITKDYPDDTLSRLSETGRWRVNIHVGRHRFADLLGEEPTAPGAETGWDFAAADTLLPHPLYRTQGWVAIVAPGPNTMGLALDLLAVAHADAARRWHRR</sequence>
<dbReference type="AlphaFoldDB" id="A0A165E6Q4"/>
<evidence type="ECO:0000313" key="8">
    <source>
        <dbReference type="Proteomes" id="UP000386281"/>
    </source>
</evidence>
<gene>
    <name evidence="2" type="ORF">AVW13_10925</name>
    <name evidence="3" type="ORF">B8X04_09455</name>
    <name evidence="4" type="ORF">I6G59_07145</name>
    <name evidence="5" type="ORF">NCTC12391_03336</name>
</gene>
<dbReference type="STRING" id="33889.AVW13_10925"/>
<dbReference type="Proteomes" id="UP000386281">
    <property type="component" value="Unassembled WGS sequence"/>
</dbReference>
<evidence type="ECO:0000313" key="7">
    <source>
        <dbReference type="Proteomes" id="UP000216867"/>
    </source>
</evidence>
<dbReference type="RefSeq" id="WP_040341668.1">
    <property type="nucleotide sequence ID" value="NZ_CAACXN010000020.1"/>
</dbReference>
<dbReference type="EMBL" id="CAACXN010000020">
    <property type="protein sequence ID" value="VEW15178.1"/>
    <property type="molecule type" value="Genomic_DNA"/>
</dbReference>
<dbReference type="Proteomes" id="UP000216867">
    <property type="component" value="Unassembled WGS sequence"/>
</dbReference>